<dbReference type="Gene3D" id="2.130.10.10">
    <property type="entry name" value="YVTN repeat-like/Quinoprotein amine dehydrogenase"/>
    <property type="match status" value="1"/>
</dbReference>
<dbReference type="InterPro" id="IPR019775">
    <property type="entry name" value="WD40_repeat_CS"/>
</dbReference>
<feature type="repeat" description="WD" evidence="3">
    <location>
        <begin position="1"/>
        <end position="35"/>
    </location>
</feature>
<evidence type="ECO:0000313" key="4">
    <source>
        <dbReference type="EnsemblMetazoa" id="XP_003245940.1"/>
    </source>
</evidence>
<accession>A0A8R1W6I6</accession>
<protein>
    <submittedName>
        <fullName evidence="4">Uncharacterized protein</fullName>
    </submittedName>
</protein>
<reference evidence="4" key="2">
    <citation type="submission" date="2022-06" db="UniProtKB">
        <authorList>
            <consortium name="EnsemblMetazoa"/>
        </authorList>
    </citation>
    <scope>IDENTIFICATION</scope>
</reference>
<proteinExistence type="predicted"/>
<sequence>MEFSRAPHQKNLLVASSYDKTVRLWEVKPSGQTESKMMLHVPDPILDVSWSVNGRTIFMVSSDNKLRGWDLETLIRLQAHKSDDVPLKTCHVITGPYYESCIMTSSWDNMLKIWDTKCKRPVDTILVHNDISYVDVDYDMAVVCTEQGDIYVYTLGRQIEMVRQVIPPLPSHQCCVSIFRDKKTNTPAGFGLGNGEGRVFKIYNHKPGQLENTVWLSGDNPDDNVTAKPRQTFNTAINDIKFHPVHGTLAVARSNDTFSYVDMKRQIVLKESKKLGQPIHKCCFNDDGQLFAYSTCCSDRSKVEKTKPSIFINDRCFDAMNPQACKE</sequence>
<evidence type="ECO:0000313" key="5">
    <source>
        <dbReference type="Proteomes" id="UP000007819"/>
    </source>
</evidence>
<dbReference type="EnsemblMetazoa" id="XM_003245892.2">
    <property type="protein sequence ID" value="XP_003245940.1"/>
    <property type="gene ID" value="LOC100575262"/>
</dbReference>
<dbReference type="PANTHER" id="PTHR10971">
    <property type="entry name" value="MRNA EXPORT FACTOR AND BUB3"/>
    <property type="match status" value="1"/>
</dbReference>
<keyword evidence="1 3" id="KW-0853">WD repeat</keyword>
<dbReference type="InterPro" id="IPR036322">
    <property type="entry name" value="WD40_repeat_dom_sf"/>
</dbReference>
<keyword evidence="2" id="KW-0677">Repeat</keyword>
<dbReference type="SUPFAM" id="SSF50978">
    <property type="entry name" value="WD40 repeat-like"/>
    <property type="match status" value="1"/>
</dbReference>
<dbReference type="InterPro" id="IPR015943">
    <property type="entry name" value="WD40/YVTN_repeat-like_dom_sf"/>
</dbReference>
<name>A0A8R1W6I6_ACYPI</name>
<evidence type="ECO:0000256" key="3">
    <source>
        <dbReference type="PROSITE-ProRule" id="PRU00221"/>
    </source>
</evidence>
<dbReference type="Proteomes" id="UP000007819">
    <property type="component" value="Chromosome X"/>
</dbReference>
<evidence type="ECO:0000256" key="1">
    <source>
        <dbReference type="ARBA" id="ARBA00022574"/>
    </source>
</evidence>
<dbReference type="PROSITE" id="PS50082">
    <property type="entry name" value="WD_REPEATS_2"/>
    <property type="match status" value="1"/>
</dbReference>
<evidence type="ECO:0000256" key="2">
    <source>
        <dbReference type="ARBA" id="ARBA00022737"/>
    </source>
</evidence>
<dbReference type="PROSITE" id="PS00678">
    <property type="entry name" value="WD_REPEATS_1"/>
    <property type="match status" value="2"/>
</dbReference>
<dbReference type="GeneID" id="100575262"/>
<dbReference type="KEGG" id="api:100575262"/>
<dbReference type="Pfam" id="PF00400">
    <property type="entry name" value="WD40"/>
    <property type="match status" value="3"/>
</dbReference>
<dbReference type="AlphaFoldDB" id="A0A8R1W6I6"/>
<keyword evidence="5" id="KW-1185">Reference proteome</keyword>
<organism evidence="4 5">
    <name type="scientific">Acyrthosiphon pisum</name>
    <name type="common">Pea aphid</name>
    <dbReference type="NCBI Taxonomy" id="7029"/>
    <lineage>
        <taxon>Eukaryota</taxon>
        <taxon>Metazoa</taxon>
        <taxon>Ecdysozoa</taxon>
        <taxon>Arthropoda</taxon>
        <taxon>Hexapoda</taxon>
        <taxon>Insecta</taxon>
        <taxon>Pterygota</taxon>
        <taxon>Neoptera</taxon>
        <taxon>Paraneoptera</taxon>
        <taxon>Hemiptera</taxon>
        <taxon>Sternorrhyncha</taxon>
        <taxon>Aphidomorpha</taxon>
        <taxon>Aphidoidea</taxon>
        <taxon>Aphididae</taxon>
        <taxon>Macrosiphini</taxon>
        <taxon>Acyrthosiphon</taxon>
    </lineage>
</organism>
<reference evidence="5" key="1">
    <citation type="submission" date="2010-06" db="EMBL/GenBank/DDBJ databases">
        <authorList>
            <person name="Jiang H."/>
            <person name="Abraham K."/>
            <person name="Ali S."/>
            <person name="Alsbrooks S.L."/>
            <person name="Anim B.N."/>
            <person name="Anosike U.S."/>
            <person name="Attaway T."/>
            <person name="Bandaranaike D.P."/>
            <person name="Battles P.K."/>
            <person name="Bell S.N."/>
            <person name="Bell A.V."/>
            <person name="Beltran B."/>
            <person name="Bickham C."/>
            <person name="Bustamante Y."/>
            <person name="Caleb T."/>
            <person name="Canada A."/>
            <person name="Cardenas V."/>
            <person name="Carter K."/>
            <person name="Chacko J."/>
            <person name="Chandrabose M.N."/>
            <person name="Chavez D."/>
            <person name="Chavez A."/>
            <person name="Chen L."/>
            <person name="Chu H.-S."/>
            <person name="Claassen K.J."/>
            <person name="Cockrell R."/>
            <person name="Collins M."/>
            <person name="Cooper J.A."/>
            <person name="Cree A."/>
            <person name="Curry S.M."/>
            <person name="Da Y."/>
            <person name="Dao M.D."/>
            <person name="Das B."/>
            <person name="Davila M.-L."/>
            <person name="Davy-Carroll L."/>
            <person name="Denson S."/>
            <person name="Dinh H."/>
            <person name="Ebong V.E."/>
            <person name="Edwards J.R."/>
            <person name="Egan A."/>
            <person name="El-Daye J."/>
            <person name="Escobedo L."/>
            <person name="Fernandez S."/>
            <person name="Fernando P.R."/>
            <person name="Flagg N."/>
            <person name="Forbes L.D."/>
            <person name="Fowler R.G."/>
            <person name="Fu Q."/>
            <person name="Gabisi R.A."/>
            <person name="Ganer J."/>
            <person name="Garbino Pronczuk A."/>
            <person name="Garcia R.M."/>
            <person name="Garner T."/>
            <person name="Garrett T.E."/>
            <person name="Gonzalez D.A."/>
            <person name="Hamid H."/>
            <person name="Hawkins E.S."/>
            <person name="Hirani K."/>
            <person name="Hogues M.E."/>
            <person name="Hollins B."/>
            <person name="Hsiao C.-H."/>
            <person name="Jabil R."/>
            <person name="James M.L."/>
            <person name="Jhangiani S.N."/>
            <person name="Johnson B."/>
            <person name="Johnson Q."/>
            <person name="Joshi V."/>
            <person name="Kalu J.B."/>
            <person name="Kam C."/>
            <person name="Kashfia A."/>
            <person name="Keebler J."/>
            <person name="Kisamo H."/>
            <person name="Kovar C.L."/>
            <person name="Lago L.A."/>
            <person name="Lai C.-Y."/>
            <person name="Laidlaw J."/>
            <person name="Lara F."/>
            <person name="Le T.-K."/>
            <person name="Lee S.L."/>
            <person name="Legall F.H."/>
            <person name="Lemon S.J."/>
            <person name="Lewis L.R."/>
            <person name="Li B."/>
            <person name="Liu Y."/>
            <person name="Liu Y.-S."/>
            <person name="Lopez J."/>
            <person name="Lozado R.J."/>
            <person name="Lu J."/>
            <person name="Madu R.C."/>
            <person name="Maheshwari M."/>
            <person name="Maheshwari R."/>
            <person name="Malloy K."/>
            <person name="Martinez E."/>
            <person name="Mathew T."/>
            <person name="Mercado I.C."/>
            <person name="Mercado C."/>
            <person name="Meyer B."/>
            <person name="Montgomery K."/>
            <person name="Morgan M.B."/>
            <person name="Munidasa M."/>
            <person name="Nazareth L.V."/>
            <person name="Nelson J."/>
            <person name="Ng B.M."/>
            <person name="Nguyen N.B."/>
            <person name="Nguyen P.Q."/>
            <person name="Nguyen T."/>
            <person name="Obregon M."/>
            <person name="Okwuonu G.O."/>
            <person name="Onwere C.G."/>
            <person name="Orozco G."/>
            <person name="Parra A."/>
            <person name="Patel S."/>
            <person name="Patil S."/>
            <person name="Perez A."/>
            <person name="Perez Y."/>
            <person name="Pham C."/>
            <person name="Primus E.L."/>
            <person name="Pu L.-L."/>
            <person name="Puazo M."/>
            <person name="Qin X."/>
            <person name="Quiroz J.B."/>
            <person name="Reese J."/>
            <person name="Richards S."/>
            <person name="Rives C.M."/>
            <person name="Robberts R."/>
            <person name="Ruiz S.J."/>
            <person name="Ruiz M.J."/>
            <person name="Santibanez J."/>
            <person name="Schneider B.W."/>
            <person name="Sisson I."/>
            <person name="Smith M."/>
            <person name="Sodergren E."/>
            <person name="Song X.-Z."/>
            <person name="Song B.B."/>
            <person name="Summersgill H."/>
            <person name="Thelus R."/>
            <person name="Thornton R.D."/>
            <person name="Trejos Z.Y."/>
            <person name="Usmani K."/>
            <person name="Vattathil S."/>
            <person name="Villasana D."/>
            <person name="Walker D.L."/>
            <person name="Wang S."/>
            <person name="Wang K."/>
            <person name="White C.S."/>
            <person name="Williams A.C."/>
            <person name="Williamson J."/>
            <person name="Wilson K."/>
            <person name="Woghiren I.O."/>
            <person name="Woodworth J.R."/>
            <person name="Worley K.C."/>
            <person name="Wright R.A."/>
            <person name="Wu W."/>
            <person name="Young L."/>
            <person name="Zhang L."/>
            <person name="Zhang J."/>
            <person name="Zhu Y."/>
            <person name="Muzny D.M."/>
            <person name="Weinstock G."/>
            <person name="Gibbs R.A."/>
        </authorList>
    </citation>
    <scope>NUCLEOTIDE SEQUENCE [LARGE SCALE GENOMIC DNA]</scope>
    <source>
        <strain evidence="5">LSR1</strain>
    </source>
</reference>
<dbReference type="OrthoDB" id="256303at2759"/>
<dbReference type="SMART" id="SM00320">
    <property type="entry name" value="WD40"/>
    <property type="match status" value="4"/>
</dbReference>
<dbReference type="InterPro" id="IPR001680">
    <property type="entry name" value="WD40_rpt"/>
</dbReference>
<dbReference type="RefSeq" id="XP_003245940.1">
    <property type="nucleotide sequence ID" value="XM_003245892.2"/>
</dbReference>